<feature type="transmembrane region" description="Helical" evidence="1">
    <location>
        <begin position="32"/>
        <end position="52"/>
    </location>
</feature>
<dbReference type="RefSeq" id="WP_354601373.1">
    <property type="nucleotide sequence ID" value="NZ_JBEWZI010000012.1"/>
</dbReference>
<comment type="caution">
    <text evidence="2">The sequence shown here is derived from an EMBL/GenBank/DDBJ whole genome shotgun (WGS) entry which is preliminary data.</text>
</comment>
<keyword evidence="3" id="KW-1185">Reference proteome</keyword>
<protein>
    <submittedName>
        <fullName evidence="2">Uncharacterized protein</fullName>
    </submittedName>
</protein>
<feature type="transmembrane region" description="Helical" evidence="1">
    <location>
        <begin position="7"/>
        <end position="26"/>
    </location>
</feature>
<name>A0ABV2TMY7_9RHOO</name>
<sequence length="69" mass="7419">MKWAGMFMVGFVILLGGLLAALWKLGVLANIGAGWTVIGVVILVGFGIMISVSKSDNRNRVEISRRDSL</sequence>
<dbReference type="EMBL" id="JBEWZI010000012">
    <property type="protein sequence ID" value="MET7014910.1"/>
    <property type="molecule type" value="Genomic_DNA"/>
</dbReference>
<proteinExistence type="predicted"/>
<keyword evidence="1" id="KW-1133">Transmembrane helix</keyword>
<evidence type="ECO:0000313" key="2">
    <source>
        <dbReference type="EMBL" id="MET7014910.1"/>
    </source>
</evidence>
<reference evidence="2 3" key="1">
    <citation type="submission" date="2024-07" db="EMBL/GenBank/DDBJ databases">
        <title>Uliginosibacterium flavum JJ3220;KACC:17644.</title>
        <authorList>
            <person name="Kim M.K."/>
        </authorList>
    </citation>
    <scope>NUCLEOTIDE SEQUENCE [LARGE SCALE GENOMIC DNA]</scope>
    <source>
        <strain evidence="2 3">KACC:17644</strain>
    </source>
</reference>
<organism evidence="2 3">
    <name type="scientific">Uliginosibacterium flavum</name>
    <dbReference type="NCBI Taxonomy" id="1396831"/>
    <lineage>
        <taxon>Bacteria</taxon>
        <taxon>Pseudomonadati</taxon>
        <taxon>Pseudomonadota</taxon>
        <taxon>Betaproteobacteria</taxon>
        <taxon>Rhodocyclales</taxon>
        <taxon>Zoogloeaceae</taxon>
        <taxon>Uliginosibacterium</taxon>
    </lineage>
</organism>
<dbReference type="Proteomes" id="UP001549691">
    <property type="component" value="Unassembled WGS sequence"/>
</dbReference>
<evidence type="ECO:0000313" key="3">
    <source>
        <dbReference type="Proteomes" id="UP001549691"/>
    </source>
</evidence>
<gene>
    <name evidence="2" type="ORF">ABXR19_11975</name>
</gene>
<keyword evidence="1" id="KW-0472">Membrane</keyword>
<keyword evidence="1" id="KW-0812">Transmembrane</keyword>
<accession>A0ABV2TMY7</accession>
<evidence type="ECO:0000256" key="1">
    <source>
        <dbReference type="SAM" id="Phobius"/>
    </source>
</evidence>